<protein>
    <submittedName>
        <fullName evidence="2">Uncharacterized protein</fullName>
    </submittedName>
</protein>
<evidence type="ECO:0000313" key="2">
    <source>
        <dbReference type="EMBL" id="JAI00201.1"/>
    </source>
</evidence>
<sequence>MDRVMKLQLILRRYTPDVQRIVLFCNDSNTDRHVGTMKKQSSRDLDLSSSLAAGYPPFYSIFTKSVFLAPLLIALFAQSIEVFVFLLKYLFCLLYVYFKIHIRRS</sequence>
<proteinExistence type="predicted"/>
<accession>A0A0E9XEC7</accession>
<feature type="transmembrane region" description="Helical" evidence="1">
    <location>
        <begin position="67"/>
        <end position="98"/>
    </location>
</feature>
<keyword evidence="1" id="KW-0812">Transmembrane</keyword>
<reference evidence="2" key="2">
    <citation type="journal article" date="2015" name="Fish Shellfish Immunol.">
        <title>Early steps in the European eel (Anguilla anguilla)-Vibrio vulnificus interaction in the gills: Role of the RtxA13 toxin.</title>
        <authorList>
            <person name="Callol A."/>
            <person name="Pajuelo D."/>
            <person name="Ebbesson L."/>
            <person name="Teles M."/>
            <person name="MacKenzie S."/>
            <person name="Amaro C."/>
        </authorList>
    </citation>
    <scope>NUCLEOTIDE SEQUENCE</scope>
</reference>
<dbReference type="EMBL" id="GBXM01008377">
    <property type="protein sequence ID" value="JAI00201.1"/>
    <property type="molecule type" value="Transcribed_RNA"/>
</dbReference>
<evidence type="ECO:0000256" key="1">
    <source>
        <dbReference type="SAM" id="Phobius"/>
    </source>
</evidence>
<name>A0A0E9XEC7_ANGAN</name>
<keyword evidence="1" id="KW-1133">Transmembrane helix</keyword>
<reference evidence="2" key="1">
    <citation type="submission" date="2014-11" db="EMBL/GenBank/DDBJ databases">
        <authorList>
            <person name="Amaro Gonzalez C."/>
        </authorList>
    </citation>
    <scope>NUCLEOTIDE SEQUENCE</scope>
</reference>
<dbReference type="AlphaFoldDB" id="A0A0E9XEC7"/>
<keyword evidence="1" id="KW-0472">Membrane</keyword>
<organism evidence="2">
    <name type="scientific">Anguilla anguilla</name>
    <name type="common">European freshwater eel</name>
    <name type="synonym">Muraena anguilla</name>
    <dbReference type="NCBI Taxonomy" id="7936"/>
    <lineage>
        <taxon>Eukaryota</taxon>
        <taxon>Metazoa</taxon>
        <taxon>Chordata</taxon>
        <taxon>Craniata</taxon>
        <taxon>Vertebrata</taxon>
        <taxon>Euteleostomi</taxon>
        <taxon>Actinopterygii</taxon>
        <taxon>Neopterygii</taxon>
        <taxon>Teleostei</taxon>
        <taxon>Anguilliformes</taxon>
        <taxon>Anguillidae</taxon>
        <taxon>Anguilla</taxon>
    </lineage>
</organism>